<organism evidence="3 4">
    <name type="scientific">Dryococelus australis</name>
    <dbReference type="NCBI Taxonomy" id="614101"/>
    <lineage>
        <taxon>Eukaryota</taxon>
        <taxon>Metazoa</taxon>
        <taxon>Ecdysozoa</taxon>
        <taxon>Arthropoda</taxon>
        <taxon>Hexapoda</taxon>
        <taxon>Insecta</taxon>
        <taxon>Pterygota</taxon>
        <taxon>Neoptera</taxon>
        <taxon>Polyneoptera</taxon>
        <taxon>Phasmatodea</taxon>
        <taxon>Verophasmatodea</taxon>
        <taxon>Anareolatae</taxon>
        <taxon>Phasmatidae</taxon>
        <taxon>Eurycanthinae</taxon>
        <taxon>Dryococelus</taxon>
    </lineage>
</organism>
<evidence type="ECO:0000256" key="1">
    <source>
        <dbReference type="SAM" id="MobiDB-lite"/>
    </source>
</evidence>
<feature type="chain" id="PRO_5046615610" evidence="2">
    <location>
        <begin position="27"/>
        <end position="390"/>
    </location>
</feature>
<keyword evidence="4" id="KW-1185">Reference proteome</keyword>
<evidence type="ECO:0000313" key="4">
    <source>
        <dbReference type="Proteomes" id="UP001159363"/>
    </source>
</evidence>
<feature type="signal peptide" evidence="2">
    <location>
        <begin position="1"/>
        <end position="26"/>
    </location>
</feature>
<reference evidence="3 4" key="1">
    <citation type="submission" date="2023-02" db="EMBL/GenBank/DDBJ databases">
        <title>LHISI_Scaffold_Assembly.</title>
        <authorList>
            <person name="Stuart O.P."/>
            <person name="Cleave R."/>
            <person name="Magrath M.J.L."/>
            <person name="Mikheyev A.S."/>
        </authorList>
    </citation>
    <scope>NUCLEOTIDE SEQUENCE [LARGE SCALE GENOMIC DNA]</scope>
    <source>
        <strain evidence="3">Daus_M_001</strain>
        <tissue evidence="3">Leg muscle</tissue>
    </source>
</reference>
<feature type="region of interest" description="Disordered" evidence="1">
    <location>
        <begin position="268"/>
        <end position="293"/>
    </location>
</feature>
<protein>
    <submittedName>
        <fullName evidence="3">Uncharacterized protein</fullName>
    </submittedName>
</protein>
<dbReference type="Proteomes" id="UP001159363">
    <property type="component" value="Chromosome 9"/>
</dbReference>
<keyword evidence="2" id="KW-0732">Signal</keyword>
<gene>
    <name evidence="3" type="ORF">PR048_024595</name>
</gene>
<proteinExistence type="predicted"/>
<name>A0ABQ9GP01_9NEOP</name>
<sequence>MRNSNSWLKSWNTLQLLLFLQLNADSRKEFRLYINVHYVNDNPPHRWIGSAGYAKDHANLSPQHTRLAELRERVSVAVIATDGEILLKAWAQLGYRWNVCRVTMRATYNICMAREAIHLGCGMQKQFHRSSPAAHLLVELQKLVLSGLELLAWMSVRSSPGVEAGRPLLADRALQMPEAALFPVSKSLLRSPSLSDQLSSRFINLSISRQSQCSRVLQAPSCTVGFTRRFYTLSSIQATSTSLAVVLQSPVVVHTSIRSCTLARRQLSRRQLQHPARLPPRRSGLSPQPGHSGFSHLGIVPDVGRRDLPFPLLFRCCFLLASITLIGSQDLAVKSCPNLFTHSLTRESWEKHHRNVRVGKLEIPEKKPVDQRHGLERFPCENMGAIPREI</sequence>
<comment type="caution">
    <text evidence="3">The sequence shown here is derived from an EMBL/GenBank/DDBJ whole genome shotgun (WGS) entry which is preliminary data.</text>
</comment>
<evidence type="ECO:0000313" key="3">
    <source>
        <dbReference type="EMBL" id="KAJ8873761.1"/>
    </source>
</evidence>
<dbReference type="EMBL" id="JARBHB010000010">
    <property type="protein sequence ID" value="KAJ8873761.1"/>
    <property type="molecule type" value="Genomic_DNA"/>
</dbReference>
<accession>A0ABQ9GP01</accession>
<evidence type="ECO:0000256" key="2">
    <source>
        <dbReference type="SAM" id="SignalP"/>
    </source>
</evidence>